<evidence type="ECO:0000313" key="2">
    <source>
        <dbReference type="Proteomes" id="UP000663880"/>
    </source>
</evidence>
<name>A0A821M094_9NEOP</name>
<evidence type="ECO:0000313" key="1">
    <source>
        <dbReference type="EMBL" id="CAF4760040.1"/>
    </source>
</evidence>
<reference evidence="1" key="1">
    <citation type="submission" date="2021-02" db="EMBL/GenBank/DDBJ databases">
        <authorList>
            <person name="Steward A R."/>
        </authorList>
    </citation>
    <scope>NUCLEOTIDE SEQUENCE</scope>
</reference>
<gene>
    <name evidence="1" type="ORF">PMACD_LOCUS1250</name>
</gene>
<keyword evidence="2" id="KW-1185">Reference proteome</keyword>
<organism evidence="1 2">
    <name type="scientific">Pieris macdunnoughi</name>
    <dbReference type="NCBI Taxonomy" id="345717"/>
    <lineage>
        <taxon>Eukaryota</taxon>
        <taxon>Metazoa</taxon>
        <taxon>Ecdysozoa</taxon>
        <taxon>Arthropoda</taxon>
        <taxon>Hexapoda</taxon>
        <taxon>Insecta</taxon>
        <taxon>Pterygota</taxon>
        <taxon>Neoptera</taxon>
        <taxon>Endopterygota</taxon>
        <taxon>Lepidoptera</taxon>
        <taxon>Glossata</taxon>
        <taxon>Ditrysia</taxon>
        <taxon>Papilionoidea</taxon>
        <taxon>Pieridae</taxon>
        <taxon>Pierinae</taxon>
        <taxon>Pieris</taxon>
    </lineage>
</organism>
<dbReference type="AlphaFoldDB" id="A0A821M094"/>
<proteinExistence type="predicted"/>
<comment type="caution">
    <text evidence="1">The sequence shown here is derived from an EMBL/GenBank/DDBJ whole genome shotgun (WGS) entry which is preliminary data.</text>
</comment>
<dbReference type="EMBL" id="CAJOBZ010000002">
    <property type="protein sequence ID" value="CAF4760040.1"/>
    <property type="molecule type" value="Genomic_DNA"/>
</dbReference>
<dbReference type="OrthoDB" id="7397441at2759"/>
<protein>
    <submittedName>
        <fullName evidence="1">Uncharacterized protein</fullName>
    </submittedName>
</protein>
<dbReference type="Proteomes" id="UP000663880">
    <property type="component" value="Unassembled WGS sequence"/>
</dbReference>
<sequence length="132" mass="14584">MKCRVRQTKSKVKLERGVKENKGNLSPVLVRNRSKRSGLEAVKLHLQVSGGTGRTSRSATTVKNTRCILGGNEFFLLLHALNMSEICMTHNIDWNAVYETTLLGGKVGSRKLEVGVGSRKLEVTWKSDKVCG</sequence>
<accession>A0A821M094</accession>